<dbReference type="Pfam" id="PF16640">
    <property type="entry name" value="Big_3_5"/>
    <property type="match status" value="2"/>
</dbReference>
<gene>
    <name evidence="6" type="ORF">CGE01nite_09550</name>
</gene>
<dbReference type="InterPro" id="IPR013320">
    <property type="entry name" value="ConA-like_dom_sf"/>
</dbReference>
<evidence type="ECO:0000256" key="2">
    <source>
        <dbReference type="ARBA" id="ARBA00023295"/>
    </source>
</evidence>
<feature type="domain" description="Bacterial Ig-like" evidence="4">
    <location>
        <begin position="1509"/>
        <end position="1595"/>
    </location>
</feature>
<evidence type="ECO:0008006" key="8">
    <source>
        <dbReference type="Google" id="ProtNLM"/>
    </source>
</evidence>
<dbReference type="SUPFAM" id="SSF49899">
    <property type="entry name" value="Concanavalin A-like lectins/glucanases"/>
    <property type="match status" value="3"/>
</dbReference>
<evidence type="ECO:0000259" key="5">
    <source>
        <dbReference type="Pfam" id="PF20578"/>
    </source>
</evidence>
<keyword evidence="1" id="KW-0378">Hydrolase</keyword>
<dbReference type="SUPFAM" id="SSF75005">
    <property type="entry name" value="Arabinanase/levansucrase/invertase"/>
    <property type="match status" value="1"/>
</dbReference>
<dbReference type="Pfam" id="PF20578">
    <property type="entry name" value="aBig_2"/>
    <property type="match status" value="2"/>
</dbReference>
<evidence type="ECO:0000256" key="1">
    <source>
        <dbReference type="ARBA" id="ARBA00022801"/>
    </source>
</evidence>
<evidence type="ECO:0000259" key="4">
    <source>
        <dbReference type="Pfam" id="PF16640"/>
    </source>
</evidence>
<evidence type="ECO:0000313" key="7">
    <source>
        <dbReference type="Proteomes" id="UP000320461"/>
    </source>
</evidence>
<reference evidence="6 7" key="1">
    <citation type="submission" date="2019-06" db="EMBL/GenBank/DDBJ databases">
        <title>Whole genome shotgun sequence of Cellulomonas gelida NBRC 3748.</title>
        <authorList>
            <person name="Hosoyama A."/>
            <person name="Uohara A."/>
            <person name="Ohji S."/>
            <person name="Ichikawa N."/>
        </authorList>
    </citation>
    <scope>NUCLEOTIDE SEQUENCE [LARGE SCALE GENOMIC DNA]</scope>
    <source>
        <strain evidence="6 7">NBRC 3748</strain>
    </source>
</reference>
<keyword evidence="2" id="KW-0326">Glycosidase</keyword>
<sequence>MTVAAAVTLALAVPTALPAVASADEGTDALIANLTFDDATTGLTGAGARATVNGALTLDDGVDGKAARLSVGNWLSLTKEDGSPLLAGLETVTISYDSLPTNSSANKGWTVFAAPNAATQTYATEKYLGVIDKATSLVVERYANTAGRDSTGNLNAGTVAAGWRHVDLVLDGTSGMLFVDGTAVATNTTGKLLSAVVGASGGVFQIGKGNWEAGEYFAGLIDNLQVRSRAVSSDEVAVTAAAKALTLAGADAVAADLTLPSTASHGATVTWSSSDPDVVGDDGTVTRGATAGTATLTATLTVGAHTATRAFPVTVLALADTTALDAALAAADALVAADFTEQSWTPFADAVTAAQTVADDAAATQAQVDAALQALRDANLALVSLAGASLVADLSFDDATSGLTGAGAKATVNGELTLEDGADGTQAVRLSSGGWLNLTKDDGTPLLAGRDTVTISYDSRPDASGNVGWLFFAAPSTATQTYQNEHYVGFMDKATSLGVERYNNAGARISTGNLNAPAGTVTAGWKHVDLVLDGMQGALYVDGQLVASNEAGPLLSAILGASGGVVQVGKANWVNGEYFTGLLDNLQVRGAALSAAQVEAQLAQAAIAAIPATLAVTEDTYTLPGGPLVTWTSASDDVVVGADGRTATVTRPEPGAPATTAALTAGVVLRGMTVTRAVTATISAPLTIEQRAQRTLEEISLVGLSDVRTNLTLPTEGAYDLPITWTSSHPAVVSESGGSVAPGVVTRPAAATTVTLTAHAGTLTRDFTAEVRQAVAAPATTDYVFAYFTGSEGSRTDEQIYFSTSPDGKTWTDTRANGNPVLEWNAGDKGVRDPYLVRSPQGDTFYLIATDLSIYYRGGWGSAAATTTGSLKLVVWESHDLVQWTEPRLVDVASGIPGAGMAWAPEAIWDDVEQQWVVFWATGSDVSNDLGDRTNMYYSTTRDFVTFTDPVKWIDRQHSIIDTTMIKVGDWYYRASADGQITIERSKDLYAVTTAATAPAYVDDDHWSVVGTLAGILGTSAYSGAYLEGPELFEYNEDDRVDPLTPLYGLMADQYAQGKGYLPFRTSDIGSTSAADWSLASDITFGALKTRHGTILPITASELAALQKATLGTTGQLPVLDPQNPDAPVTYLLDQAIASAAGLVAADFTAATWATFASALATAQAVAADPASQTDVDDTLAALKAARAALVVEGEGADLLAELTFDDATTGLSGGVARAAVKGTLTLADGRDGTKAASLSSGNWLDVTKKDGTPLLKGLDEVTISYDSKPAAGSANKGWSVFAAPSAATQTYQNEHYLGFIDLPTSLLVERYDNNGTRDSSGNLAASGLADGWRHVDLVVKGTSGKLFVDGQLVASNTTGRALSSILGASGGVLQIGKGNWVAGEYFTGLIDNVRIYASAHRLGDEPFPATVTATWPTLTYGTAGTVGVTVASEGPTPTGTVEVRAGADVVASATLDASGTAQVPLPATLAVGSHTLVVAYLGDDDTEPATAAAQTVEVGKASSSTAVSAGTVRHGTGGTVTVRVTSVPGATVLPTGTVRLTDAFDSSVRTATLSGGTATFALPKSVAPGSHRFSAQYLGSGEVAASAAALTVKVLRATSATTAKVSTVRYGSGGTVSVTVTSAVGSKATAGRVRVSNVAGGSVRYGTVTNGKAVVSLPTTLKPGTYRFTVAYLGTTTIEPSSRTVTVKVGRAVSTTTVAAARVSTGIKATGAVTAKGVTPVAGKVKVAVLKNGKTVSTRTVSLVKGRYSVVLPVRAKGSYQVRATFQSTTTVLSSTATRALKIG</sequence>
<dbReference type="Gene3D" id="2.60.40.10">
    <property type="entry name" value="Immunoglobulins"/>
    <property type="match status" value="2"/>
</dbReference>
<dbReference type="PANTHER" id="PTHR43301">
    <property type="entry name" value="ARABINAN ENDO-1,5-ALPHA-L-ARABINOSIDASE"/>
    <property type="match status" value="1"/>
</dbReference>
<dbReference type="Gene3D" id="2.115.10.20">
    <property type="entry name" value="Glycosyl hydrolase domain, family 43"/>
    <property type="match status" value="1"/>
</dbReference>
<dbReference type="Gene3D" id="1.20.1270.70">
    <property type="entry name" value="Designed single chain three-helix bundle"/>
    <property type="match status" value="2"/>
</dbReference>
<evidence type="ECO:0000313" key="6">
    <source>
        <dbReference type="EMBL" id="GEA83704.1"/>
    </source>
</evidence>
<feature type="chain" id="PRO_5021463903" description="LamG-like jellyroll fold domain-containing protein" evidence="3">
    <location>
        <begin position="24"/>
        <end position="1785"/>
    </location>
</feature>
<dbReference type="SUPFAM" id="SSF49373">
    <property type="entry name" value="Invasin/intimin cell-adhesion fragments"/>
    <property type="match status" value="1"/>
</dbReference>
<dbReference type="InterPro" id="IPR046780">
    <property type="entry name" value="aBig_2"/>
</dbReference>
<dbReference type="InterPro" id="IPR050727">
    <property type="entry name" value="GH43_arabinanases"/>
</dbReference>
<dbReference type="InterPro" id="IPR013783">
    <property type="entry name" value="Ig-like_fold"/>
</dbReference>
<evidence type="ECO:0000256" key="3">
    <source>
        <dbReference type="SAM" id="SignalP"/>
    </source>
</evidence>
<feature type="domain" description="Atrophied bacterial Ig" evidence="5">
    <location>
        <begin position="238"/>
        <end position="317"/>
    </location>
</feature>
<proteinExistence type="predicted"/>
<feature type="domain" description="Atrophied bacterial Ig" evidence="5">
    <location>
        <begin position="705"/>
        <end position="771"/>
    </location>
</feature>
<dbReference type="Pfam" id="PF13385">
    <property type="entry name" value="Laminin_G_3"/>
    <property type="match status" value="3"/>
</dbReference>
<dbReference type="Gene3D" id="2.60.120.200">
    <property type="match status" value="3"/>
</dbReference>
<dbReference type="EMBL" id="BJLQ01000007">
    <property type="protein sequence ID" value="GEA83704.1"/>
    <property type="molecule type" value="Genomic_DNA"/>
</dbReference>
<accession>A0A4Y3KK24</accession>
<organism evidence="6 7">
    <name type="scientific">Cellulomonas gelida</name>
    <dbReference type="NCBI Taxonomy" id="1712"/>
    <lineage>
        <taxon>Bacteria</taxon>
        <taxon>Bacillati</taxon>
        <taxon>Actinomycetota</taxon>
        <taxon>Actinomycetes</taxon>
        <taxon>Micrococcales</taxon>
        <taxon>Cellulomonadaceae</taxon>
        <taxon>Cellulomonas</taxon>
    </lineage>
</organism>
<dbReference type="InterPro" id="IPR008964">
    <property type="entry name" value="Invasin/intimin_cell_adhesion"/>
</dbReference>
<dbReference type="InterPro" id="IPR032109">
    <property type="entry name" value="Big_3_5"/>
</dbReference>
<dbReference type="Gene3D" id="2.60.40.1080">
    <property type="match status" value="1"/>
</dbReference>
<name>A0A4Y3KK24_9CELL</name>
<dbReference type="CDD" id="cd08983">
    <property type="entry name" value="GH43_Bt3655-like"/>
    <property type="match status" value="1"/>
</dbReference>
<feature type="domain" description="Bacterial Ig-like" evidence="4">
    <location>
        <begin position="1413"/>
        <end position="1499"/>
    </location>
</feature>
<dbReference type="Proteomes" id="UP000320461">
    <property type="component" value="Unassembled WGS sequence"/>
</dbReference>
<dbReference type="InterPro" id="IPR023296">
    <property type="entry name" value="Glyco_hydro_beta-prop_sf"/>
</dbReference>
<keyword evidence="7" id="KW-1185">Reference proteome</keyword>
<dbReference type="Pfam" id="PF07554">
    <property type="entry name" value="FIVAR"/>
    <property type="match status" value="2"/>
</dbReference>
<dbReference type="GO" id="GO:0005975">
    <property type="term" value="P:carbohydrate metabolic process"/>
    <property type="evidence" value="ECO:0007669"/>
    <property type="project" value="UniProtKB-ARBA"/>
</dbReference>
<dbReference type="PANTHER" id="PTHR43301:SF3">
    <property type="entry name" value="ARABINAN ENDO-1,5-ALPHA-L-ARABINOSIDASE A-RELATED"/>
    <property type="match status" value="1"/>
</dbReference>
<dbReference type="GO" id="GO:0016798">
    <property type="term" value="F:hydrolase activity, acting on glycosyl bonds"/>
    <property type="evidence" value="ECO:0007669"/>
    <property type="project" value="UniProtKB-KW"/>
</dbReference>
<comment type="caution">
    <text evidence="6">The sequence shown here is derived from an EMBL/GenBank/DDBJ whole genome shotgun (WGS) entry which is preliminary data.</text>
</comment>
<keyword evidence="3" id="KW-0732">Signal</keyword>
<feature type="signal peptide" evidence="3">
    <location>
        <begin position="1"/>
        <end position="23"/>
    </location>
</feature>
<protein>
    <recommendedName>
        <fullName evidence="8">LamG-like jellyroll fold domain-containing protein</fullName>
    </recommendedName>
</protein>